<evidence type="ECO:0000313" key="4">
    <source>
        <dbReference type="EMBL" id="AGH42677.1"/>
    </source>
</evidence>
<dbReference type="KEGG" id="gps:C427_0567"/>
<protein>
    <submittedName>
        <fullName evidence="4">Oxidoreductase domain-containing protein</fullName>
    </submittedName>
</protein>
<dbReference type="InterPro" id="IPR055170">
    <property type="entry name" value="GFO_IDH_MocA-like_dom"/>
</dbReference>
<dbReference type="SUPFAM" id="SSF51735">
    <property type="entry name" value="NAD(P)-binding Rossmann-fold domains"/>
    <property type="match status" value="1"/>
</dbReference>
<dbReference type="Pfam" id="PF22725">
    <property type="entry name" value="GFO_IDH_MocA_C3"/>
    <property type="match status" value="1"/>
</dbReference>
<dbReference type="Gene3D" id="3.40.50.720">
    <property type="entry name" value="NAD(P)-binding Rossmann-like Domain"/>
    <property type="match status" value="1"/>
</dbReference>
<dbReference type="InterPro" id="IPR036291">
    <property type="entry name" value="NAD(P)-bd_dom_sf"/>
</dbReference>
<dbReference type="PANTHER" id="PTHR43708">
    <property type="entry name" value="CONSERVED EXPRESSED OXIDOREDUCTASE (EUROFUNG)"/>
    <property type="match status" value="1"/>
</dbReference>
<dbReference type="AlphaFoldDB" id="K6Z1J8"/>
<dbReference type="PANTHER" id="PTHR43708:SF3">
    <property type="entry name" value="OXIDOREDUCTASE"/>
    <property type="match status" value="1"/>
</dbReference>
<evidence type="ECO:0000256" key="1">
    <source>
        <dbReference type="ARBA" id="ARBA00022729"/>
    </source>
</evidence>
<gene>
    <name evidence="4" type="ORF">C427_0567</name>
</gene>
<accession>K6Z1J8</accession>
<dbReference type="PATRIC" id="fig|1129794.4.peg.561"/>
<reference evidence="4 5" key="1">
    <citation type="journal article" date="2013" name="Genome Announc.">
        <title>Complete Genome Sequence of Glaciecola psychrophila Strain 170T.</title>
        <authorList>
            <person name="Yin J."/>
            <person name="Chen J."/>
            <person name="Liu G."/>
            <person name="Yu Y."/>
            <person name="Song L."/>
            <person name="Wang X."/>
            <person name="Qu X."/>
        </authorList>
    </citation>
    <scope>NUCLEOTIDE SEQUENCE [LARGE SCALE GENOMIC DNA]</scope>
    <source>
        <strain evidence="4 5">170</strain>
    </source>
</reference>
<feature type="domain" description="Gfo/Idh/MocA-like oxidoreductase N-terminal" evidence="2">
    <location>
        <begin position="7"/>
        <end position="135"/>
    </location>
</feature>
<dbReference type="InterPro" id="IPR000683">
    <property type="entry name" value="Gfo/Idh/MocA-like_OxRdtase_N"/>
</dbReference>
<keyword evidence="5" id="KW-1185">Reference proteome</keyword>
<dbReference type="OrthoDB" id="9801953at2"/>
<organism evidence="4 5">
    <name type="scientific">Paraglaciecola psychrophila 170</name>
    <dbReference type="NCBI Taxonomy" id="1129794"/>
    <lineage>
        <taxon>Bacteria</taxon>
        <taxon>Pseudomonadati</taxon>
        <taxon>Pseudomonadota</taxon>
        <taxon>Gammaproteobacteria</taxon>
        <taxon>Alteromonadales</taxon>
        <taxon>Alteromonadaceae</taxon>
        <taxon>Paraglaciecola</taxon>
    </lineage>
</organism>
<dbReference type="GO" id="GO:0000166">
    <property type="term" value="F:nucleotide binding"/>
    <property type="evidence" value="ECO:0007669"/>
    <property type="project" value="InterPro"/>
</dbReference>
<proteinExistence type="predicted"/>
<keyword evidence="1" id="KW-0732">Signal</keyword>
<name>K6Z1J8_9ALTE</name>
<evidence type="ECO:0000259" key="3">
    <source>
        <dbReference type="Pfam" id="PF22725"/>
    </source>
</evidence>
<dbReference type="eggNOG" id="COG0673">
    <property type="taxonomic scope" value="Bacteria"/>
</dbReference>
<evidence type="ECO:0000313" key="5">
    <source>
        <dbReference type="Proteomes" id="UP000011864"/>
    </source>
</evidence>
<sequence length="395" mass="43219">MEQSTKIRMGMVGGGQDAFIGAVHRMAANLDGNIELVCGAFSSDPAKSISSGKKLYLPAERCYADYVQMFAAEAKLPKHQRMQFVSIVTPNHLHFPVAKAALEAGFHVLSDKPATFTLQEALDLADILKTSPQLYGLTHTYNGYPLIKQAKHLIATGVLGKIRKVVVEYSQDWLANKDDELSKQAQWRVDPSRAGVSCCMGDIGVHAANLAEYVTDTKISAMCADLNAVVDGRKLDDDGTVLLRFDSGARGVLMSSQIAVGEENNLRLRIYGDEGSIDWSQMEPNSLWLKSNTKSTQLIRTGVGEFCADAQAAMRIPAGHPEGYLEAFANIYQNFSKQIQAFEQGVPCSNETFDVPGIEQAIRGMAFIENTVKFSQSELKWHDFDLSPTINSGVS</sequence>
<dbReference type="Pfam" id="PF01408">
    <property type="entry name" value="GFO_IDH_MocA"/>
    <property type="match status" value="1"/>
</dbReference>
<dbReference type="InterPro" id="IPR051317">
    <property type="entry name" value="Gfo/Idh/MocA_oxidoreduct"/>
</dbReference>
<dbReference type="STRING" id="1129794.C427_0567"/>
<evidence type="ECO:0000259" key="2">
    <source>
        <dbReference type="Pfam" id="PF01408"/>
    </source>
</evidence>
<dbReference type="Gene3D" id="3.30.360.10">
    <property type="entry name" value="Dihydrodipicolinate Reductase, domain 2"/>
    <property type="match status" value="1"/>
</dbReference>
<dbReference type="HOGENOM" id="CLU_023194_17_1_6"/>
<dbReference type="EMBL" id="CP003837">
    <property type="protein sequence ID" value="AGH42677.1"/>
    <property type="molecule type" value="Genomic_DNA"/>
</dbReference>
<dbReference type="SUPFAM" id="SSF55347">
    <property type="entry name" value="Glyceraldehyde-3-phosphate dehydrogenase-like, C-terminal domain"/>
    <property type="match status" value="1"/>
</dbReference>
<dbReference type="RefSeq" id="WP_007640471.1">
    <property type="nucleotide sequence ID" value="NC_020514.1"/>
</dbReference>
<dbReference type="Proteomes" id="UP000011864">
    <property type="component" value="Chromosome"/>
</dbReference>
<feature type="domain" description="GFO/IDH/MocA-like oxidoreductase" evidence="3">
    <location>
        <begin position="148"/>
        <end position="277"/>
    </location>
</feature>